<evidence type="ECO:0000313" key="2">
    <source>
        <dbReference type="EMBL" id="MBC8756019.1"/>
    </source>
</evidence>
<feature type="transmembrane region" description="Helical" evidence="1">
    <location>
        <begin position="12"/>
        <end position="36"/>
    </location>
</feature>
<protein>
    <recommendedName>
        <fullName evidence="4">Sulfatase N-terminal domain-containing protein</fullName>
    </recommendedName>
</protein>
<name>A0ABR7QCE8_9FLAO</name>
<dbReference type="InterPro" id="IPR017850">
    <property type="entry name" value="Alkaline_phosphatase_core_sf"/>
</dbReference>
<proteinExistence type="predicted"/>
<comment type="caution">
    <text evidence="2">The sequence shown here is derived from an EMBL/GenBank/DDBJ whole genome shotgun (WGS) entry which is preliminary data.</text>
</comment>
<dbReference type="Gene3D" id="3.40.720.10">
    <property type="entry name" value="Alkaline Phosphatase, subunit A"/>
    <property type="match status" value="1"/>
</dbReference>
<dbReference type="RefSeq" id="WP_187563061.1">
    <property type="nucleotide sequence ID" value="NZ_JACGWS010000009.1"/>
</dbReference>
<evidence type="ECO:0000313" key="3">
    <source>
        <dbReference type="Proteomes" id="UP000619238"/>
    </source>
</evidence>
<dbReference type="SUPFAM" id="SSF53649">
    <property type="entry name" value="Alkaline phosphatase-like"/>
    <property type="match status" value="1"/>
</dbReference>
<evidence type="ECO:0008006" key="4">
    <source>
        <dbReference type="Google" id="ProtNLM"/>
    </source>
</evidence>
<sequence>MLQKFLKNKWSYLIISAVASGLYAIIHTYGINFLLINSWTQFGILLSLYILLPILIFILVTGIVKKISKLKKFQVYVIPILNAAFFAFFIIGKTYGFNARRMVVLGIFAAICIAIMLTKHYKKIIILQLVLALVAFVKIPPILYEYATQSNEWLEQPDAIETAKFKKTPNIYVIQPDGYVSFSELKKDLYNFDNSEFETYLDEKNFKLYSNYRSNYASTILSNSSMFAMKHHYKGEQLFNAREVIAGNNPVISTLKNNDYKTFLLLEYPYLLLNRPTILYDECNIEYSEVPLFGLGAFKNKKELIAPLKKAIQNNLATRNFFFIEKIAPSHIATQKKHSAGVEGERDSYILRLKEVNNWLREITDVIVENDPNSLIVIVADHGGYIGLEYTYQLKTKLTDSDLVHAVFSSALAIKWPNNTAPVYDSTLKTNVNLFRTLFAYLSENENYLKHLEKDQSFSLIEKNAPSGVYEYIDDEGTVVFKKIEK</sequence>
<dbReference type="EMBL" id="JACGWS010000009">
    <property type="protein sequence ID" value="MBC8756019.1"/>
    <property type="molecule type" value="Genomic_DNA"/>
</dbReference>
<keyword evidence="1" id="KW-0812">Transmembrane</keyword>
<organism evidence="2 3">
    <name type="scientific">Kordia aestuariivivens</name>
    <dbReference type="NCBI Taxonomy" id="2759037"/>
    <lineage>
        <taxon>Bacteria</taxon>
        <taxon>Pseudomonadati</taxon>
        <taxon>Bacteroidota</taxon>
        <taxon>Flavobacteriia</taxon>
        <taxon>Flavobacteriales</taxon>
        <taxon>Flavobacteriaceae</taxon>
        <taxon>Kordia</taxon>
    </lineage>
</organism>
<feature type="transmembrane region" description="Helical" evidence="1">
    <location>
        <begin position="124"/>
        <end position="144"/>
    </location>
</feature>
<keyword evidence="1" id="KW-1133">Transmembrane helix</keyword>
<evidence type="ECO:0000256" key="1">
    <source>
        <dbReference type="SAM" id="Phobius"/>
    </source>
</evidence>
<accession>A0ABR7QCE8</accession>
<feature type="transmembrane region" description="Helical" evidence="1">
    <location>
        <begin position="42"/>
        <end position="63"/>
    </location>
</feature>
<reference evidence="2 3" key="1">
    <citation type="submission" date="2020-07" db="EMBL/GenBank/DDBJ databases">
        <title>Description of Kordia aestuariivivens sp. nov., isolated from a tidal flat.</title>
        <authorList>
            <person name="Park S."/>
            <person name="Yoon J.-H."/>
        </authorList>
    </citation>
    <scope>NUCLEOTIDE SEQUENCE [LARGE SCALE GENOMIC DNA]</scope>
    <source>
        <strain evidence="2 3">YSTF-M3</strain>
    </source>
</reference>
<gene>
    <name evidence="2" type="ORF">H2O64_15180</name>
</gene>
<dbReference type="Proteomes" id="UP000619238">
    <property type="component" value="Unassembled WGS sequence"/>
</dbReference>
<keyword evidence="1" id="KW-0472">Membrane</keyword>
<feature type="transmembrane region" description="Helical" evidence="1">
    <location>
        <begin position="75"/>
        <end position="92"/>
    </location>
</feature>
<keyword evidence="3" id="KW-1185">Reference proteome</keyword>
<feature type="transmembrane region" description="Helical" evidence="1">
    <location>
        <begin position="98"/>
        <end position="117"/>
    </location>
</feature>